<comment type="caution">
    <text evidence="11">The sequence shown here is derived from an EMBL/GenBank/DDBJ whole genome shotgun (WGS) entry which is preliminary data.</text>
</comment>
<dbReference type="EMBL" id="JRKQ01000012">
    <property type="protein sequence ID" value="KGJ23066.1"/>
    <property type="molecule type" value="Genomic_DNA"/>
</dbReference>
<gene>
    <name evidence="11" type="ORF">IX56_04205</name>
</gene>
<dbReference type="EC" id="2.7.13.3" evidence="2"/>
<dbReference type="Pfam" id="PF02518">
    <property type="entry name" value="HATPase_c"/>
    <property type="match status" value="1"/>
</dbReference>
<dbReference type="SUPFAM" id="SSF47384">
    <property type="entry name" value="Homodimeric domain of signal transducing histidine kinase"/>
    <property type="match status" value="1"/>
</dbReference>
<dbReference type="Pfam" id="PF00072">
    <property type="entry name" value="Response_reg"/>
    <property type="match status" value="1"/>
</dbReference>
<evidence type="ECO:0000256" key="5">
    <source>
        <dbReference type="ARBA" id="ARBA00022777"/>
    </source>
</evidence>
<dbReference type="InterPro" id="IPR004358">
    <property type="entry name" value="Sig_transdc_His_kin-like_C"/>
</dbReference>
<keyword evidence="5" id="KW-0418">Kinase</keyword>
<dbReference type="InterPro" id="IPR036890">
    <property type="entry name" value="HATPase_C_sf"/>
</dbReference>
<dbReference type="InterPro" id="IPR050736">
    <property type="entry name" value="Sensor_HK_Regulatory"/>
</dbReference>
<dbReference type="SMART" id="SM00387">
    <property type="entry name" value="HATPase_c"/>
    <property type="match status" value="1"/>
</dbReference>
<dbReference type="InterPro" id="IPR003594">
    <property type="entry name" value="HATPase_dom"/>
</dbReference>
<dbReference type="PRINTS" id="PR00344">
    <property type="entry name" value="BCTRLSENSOR"/>
</dbReference>
<evidence type="ECO:0000256" key="1">
    <source>
        <dbReference type="ARBA" id="ARBA00000085"/>
    </source>
</evidence>
<feature type="domain" description="Response regulatory" evidence="10">
    <location>
        <begin position="320"/>
        <end position="437"/>
    </location>
</feature>
<evidence type="ECO:0000259" key="9">
    <source>
        <dbReference type="PROSITE" id="PS50109"/>
    </source>
</evidence>
<dbReference type="GO" id="GO:0000155">
    <property type="term" value="F:phosphorelay sensor kinase activity"/>
    <property type="evidence" value="ECO:0007669"/>
    <property type="project" value="InterPro"/>
</dbReference>
<evidence type="ECO:0000256" key="2">
    <source>
        <dbReference type="ARBA" id="ARBA00012438"/>
    </source>
</evidence>
<feature type="domain" description="Histidine kinase" evidence="9">
    <location>
        <begin position="90"/>
        <end position="301"/>
    </location>
</feature>
<dbReference type="Gene3D" id="1.10.287.130">
    <property type="match status" value="1"/>
</dbReference>
<dbReference type="SUPFAM" id="SSF52172">
    <property type="entry name" value="CheY-like"/>
    <property type="match status" value="1"/>
</dbReference>
<evidence type="ECO:0000313" key="11">
    <source>
        <dbReference type="EMBL" id="KGJ23066.1"/>
    </source>
</evidence>
<dbReference type="InterPro" id="IPR036097">
    <property type="entry name" value="HisK_dim/P_sf"/>
</dbReference>
<protein>
    <recommendedName>
        <fullName evidence="2">histidine kinase</fullName>
        <ecNumber evidence="2">2.7.13.3</ecNumber>
    </recommendedName>
</protein>
<dbReference type="Gene3D" id="3.40.50.2300">
    <property type="match status" value="1"/>
</dbReference>
<dbReference type="InterPro" id="IPR005467">
    <property type="entry name" value="His_kinase_dom"/>
</dbReference>
<organism evidence="11 12">
    <name type="scientific">Paracoccus sanguinis</name>
    <dbReference type="NCBI Taxonomy" id="1545044"/>
    <lineage>
        <taxon>Bacteria</taxon>
        <taxon>Pseudomonadati</taxon>
        <taxon>Pseudomonadota</taxon>
        <taxon>Alphaproteobacteria</taxon>
        <taxon>Rhodobacterales</taxon>
        <taxon>Paracoccaceae</taxon>
        <taxon>Paracoccus</taxon>
    </lineage>
</organism>
<dbReference type="PROSITE" id="PS50109">
    <property type="entry name" value="HIS_KIN"/>
    <property type="match status" value="1"/>
</dbReference>
<dbReference type="PANTHER" id="PTHR43711">
    <property type="entry name" value="TWO-COMPONENT HISTIDINE KINASE"/>
    <property type="match status" value="1"/>
</dbReference>
<keyword evidence="4" id="KW-0808">Transferase</keyword>
<evidence type="ECO:0000256" key="4">
    <source>
        <dbReference type="ARBA" id="ARBA00022679"/>
    </source>
</evidence>
<evidence type="ECO:0000313" key="12">
    <source>
        <dbReference type="Proteomes" id="UP000029858"/>
    </source>
</evidence>
<dbReference type="InterPro" id="IPR011006">
    <property type="entry name" value="CheY-like_superfamily"/>
</dbReference>
<dbReference type="PANTHER" id="PTHR43711:SF1">
    <property type="entry name" value="HISTIDINE KINASE 1"/>
    <property type="match status" value="1"/>
</dbReference>
<dbReference type="Pfam" id="PF00512">
    <property type="entry name" value="HisKA"/>
    <property type="match status" value="1"/>
</dbReference>
<reference evidence="11 12" key="2">
    <citation type="submission" date="2014-10" db="EMBL/GenBank/DDBJ databases">
        <title>Paracoccus sanguinis sp. nov., isolated from clinical specimens of New York State patients.</title>
        <authorList>
            <person name="Mingle L.A."/>
            <person name="Cole J.A."/>
            <person name="Lapierre P."/>
            <person name="Musser K.A."/>
        </authorList>
    </citation>
    <scope>NUCLEOTIDE SEQUENCE [LARGE SCALE GENOMIC DNA]</scope>
    <source>
        <strain evidence="11 12">5503</strain>
    </source>
</reference>
<name>A0A099GDB3_9RHOB</name>
<comment type="catalytic activity">
    <reaction evidence="1">
        <text>ATP + protein L-histidine = ADP + protein N-phospho-L-histidine.</text>
        <dbReference type="EC" id="2.7.13.3"/>
    </reaction>
</comment>
<proteinExistence type="predicted"/>
<dbReference type="CDD" id="cd00075">
    <property type="entry name" value="HATPase"/>
    <property type="match status" value="1"/>
</dbReference>
<dbReference type="SMART" id="SM00448">
    <property type="entry name" value="REC"/>
    <property type="match status" value="1"/>
</dbReference>
<dbReference type="Gene3D" id="3.30.565.10">
    <property type="entry name" value="Histidine kinase-like ATPase, C-terminal domain"/>
    <property type="match status" value="1"/>
</dbReference>
<evidence type="ECO:0000256" key="6">
    <source>
        <dbReference type="ARBA" id="ARBA00023012"/>
    </source>
</evidence>
<dbReference type="InterPro" id="IPR003661">
    <property type="entry name" value="HisK_dim/P_dom"/>
</dbReference>
<sequence>MPDDPDPARRADKLARIVEALIHRVDRLEETRGSAWSTFQAAVALEQEALARTRDLEAALADLSQRNRDLAVARAAADEANRSKTRFLRAASHDLLQPLAAARLYLSALADSDLDPVQRELTTRLAGAFESVEELMHAVLDISRLDSQRIEFHRRPVALDELFQRLAIEYAPVAEAAGLRLSFVPTSAVVDSDPTFLRRIAQNLVSNALKYTEAGGVVVGVRRRGKRVWLEVHDSGPGISEADRARIFDEFQRAVREGGPQGMGLGLSIVRRACTKLGHPLEVLSTPGRGTVFRVGLPPVGPAEAAVAFAPAGRGLRSRVALVVENDPAMRRAYELMLGRTLGMVVRATGGTAEALAEMGQDDPPDVILADYNLDNGDTGIAAIRALRAAAGQVVPAVMVTAQRDPGIARACASEGVPLIEKPVRADELAAVLTRVAG</sequence>
<dbReference type="Proteomes" id="UP000029858">
    <property type="component" value="Unassembled WGS sequence"/>
</dbReference>
<keyword evidence="8" id="KW-0175">Coiled coil</keyword>
<evidence type="ECO:0000256" key="3">
    <source>
        <dbReference type="ARBA" id="ARBA00022553"/>
    </source>
</evidence>
<dbReference type="AlphaFoldDB" id="A0A099GDB3"/>
<evidence type="ECO:0000256" key="8">
    <source>
        <dbReference type="SAM" id="Coils"/>
    </source>
</evidence>
<keyword evidence="6" id="KW-0902">Two-component regulatory system</keyword>
<dbReference type="InterPro" id="IPR001789">
    <property type="entry name" value="Sig_transdc_resp-reg_receiver"/>
</dbReference>
<dbReference type="PROSITE" id="PS50110">
    <property type="entry name" value="RESPONSE_REGULATORY"/>
    <property type="match status" value="1"/>
</dbReference>
<dbReference type="CDD" id="cd00156">
    <property type="entry name" value="REC"/>
    <property type="match status" value="1"/>
</dbReference>
<dbReference type="CDD" id="cd00082">
    <property type="entry name" value="HisKA"/>
    <property type="match status" value="1"/>
</dbReference>
<reference evidence="11 12" key="1">
    <citation type="submission" date="2014-09" db="EMBL/GenBank/DDBJ databases">
        <authorList>
            <person name="McGinnis J.M."/>
            <person name="Wolfgang W.J."/>
        </authorList>
    </citation>
    <scope>NUCLEOTIDE SEQUENCE [LARGE SCALE GENOMIC DNA]</scope>
    <source>
        <strain evidence="11 12">5503</strain>
    </source>
</reference>
<feature type="modified residue" description="4-aspartylphosphate" evidence="7">
    <location>
        <position position="371"/>
    </location>
</feature>
<accession>A0A099GK16</accession>
<dbReference type="FunFam" id="3.30.565.10:FF:000049">
    <property type="entry name" value="Two-component sensor histidine kinase"/>
    <property type="match status" value="1"/>
</dbReference>
<evidence type="ECO:0000259" key="10">
    <source>
        <dbReference type="PROSITE" id="PS50110"/>
    </source>
</evidence>
<accession>A0A099GDB3</accession>
<dbReference type="SMART" id="SM00388">
    <property type="entry name" value="HisKA"/>
    <property type="match status" value="1"/>
</dbReference>
<dbReference type="SUPFAM" id="SSF55874">
    <property type="entry name" value="ATPase domain of HSP90 chaperone/DNA topoisomerase II/histidine kinase"/>
    <property type="match status" value="1"/>
</dbReference>
<keyword evidence="3 7" id="KW-0597">Phosphoprotein</keyword>
<evidence type="ECO:0000256" key="7">
    <source>
        <dbReference type="PROSITE-ProRule" id="PRU00169"/>
    </source>
</evidence>
<feature type="coiled-coil region" evidence="8">
    <location>
        <begin position="11"/>
        <end position="66"/>
    </location>
</feature>